<dbReference type="SUPFAM" id="SSF52540">
    <property type="entry name" value="P-loop containing nucleoside triphosphate hydrolases"/>
    <property type="match status" value="1"/>
</dbReference>
<keyword evidence="3" id="KW-1185">Reference proteome</keyword>
<dbReference type="Pfam" id="PF13191">
    <property type="entry name" value="AAA_16"/>
    <property type="match status" value="1"/>
</dbReference>
<dbReference type="Pfam" id="PF00196">
    <property type="entry name" value="GerE"/>
    <property type="match status" value="1"/>
</dbReference>
<dbReference type="InterPro" id="IPR027417">
    <property type="entry name" value="P-loop_NTPase"/>
</dbReference>
<evidence type="ECO:0000313" key="2">
    <source>
        <dbReference type="EMBL" id="RJQ83712.1"/>
    </source>
</evidence>
<organism evidence="2 3">
    <name type="scientific">Amycolatopsis panacis</name>
    <dbReference type="NCBI Taxonomy" id="2340917"/>
    <lineage>
        <taxon>Bacteria</taxon>
        <taxon>Bacillati</taxon>
        <taxon>Actinomycetota</taxon>
        <taxon>Actinomycetes</taxon>
        <taxon>Pseudonocardiales</taxon>
        <taxon>Pseudonocardiaceae</taxon>
        <taxon>Amycolatopsis</taxon>
    </lineage>
</organism>
<sequence>MEGGAGAVDRAAPAVASVSVPWPLTVFAGEPGSGRSTVLAGIAAAETGTVRTVRLTEADRECRYGALFRILSGLDPDRPGGGPQLRRVLATLIRLSAAGSPARPEETAWLASAVFAALRRRAPLLVLVDDVQWLDDATVALLEPISRLCLAHGQVRLAVTLRITGGFPEPGESPLAAVFERLRAQGRAGLRLIRPLPVSASQSLIAGLVSAHPDADLVRALHTASRGNPAALLELVHAYQAAGALRLIDRTAYRIAWAESSVVLGDHPLVGAVGEAGPGIRAVAAAMAVLAPAGPGAPALVAQALQQGERTVRRLLDRLAAARVLVPAAGGGRRFRVPAVRASLLGALGPFARRRYSAIAVEAIWAGTITVSGREFLLDSLVEAGALVDTERAAAELLEYGVPRMLAGEPRAERWLSAAAEWARRPEEKIRALVALGGTPPGYVRVGQAVGMVRRILRGQVRGLPAGVLHSLSVVYLIWLASAGEEQELRQIAESACPPLPGGAAQEIVNRALALMALGRWGEGGRLLRDKAAIWHRGDPITADFGEVFLTAADVVVGVPARLREWLAHDGPRFTARRSQYWLEHHRFEINMLLLLGERESAVDRMAGSGITADQLSGPDRFLLHYLAGDWPEAMRIAHRALLERRSAARPLPGVLMVGGAIRILAAQGRLRRAQDLAADGRDLQLPHVIDHAEFTVAAKLGEDQRADELLLAAAATADEHGYLLGTEELWPELARSAVRRGKPAEAAHWAARSAATAWKLDTVRAHLQHFLARAVVFEDVEAARRAVELAGEYRAGRYESAMAFFHAGLAGHDTERSLGAGYELFGELGAWFWRARVRKAARARGIVLAGRAETTAENERLLAILVAEGLSNRRLATVLGTSEKSVEGQLSRMFSRIGYRSRVELAAAMLTGEYQS</sequence>
<dbReference type="InterPro" id="IPR000792">
    <property type="entry name" value="Tscrpt_reg_LuxR_C"/>
</dbReference>
<dbReference type="Gene3D" id="1.10.10.10">
    <property type="entry name" value="Winged helix-like DNA-binding domain superfamily/Winged helix DNA-binding domain"/>
    <property type="match status" value="1"/>
</dbReference>
<dbReference type="Proteomes" id="UP000285112">
    <property type="component" value="Unassembled WGS sequence"/>
</dbReference>
<evidence type="ECO:0000313" key="3">
    <source>
        <dbReference type="Proteomes" id="UP000285112"/>
    </source>
</evidence>
<dbReference type="GO" id="GO:0003677">
    <property type="term" value="F:DNA binding"/>
    <property type="evidence" value="ECO:0007669"/>
    <property type="project" value="InterPro"/>
</dbReference>
<dbReference type="InterPro" id="IPR016032">
    <property type="entry name" value="Sig_transdc_resp-reg_C-effctor"/>
</dbReference>
<dbReference type="AlphaFoldDB" id="A0A419I1T2"/>
<dbReference type="SMART" id="SM00421">
    <property type="entry name" value="HTH_LUXR"/>
    <property type="match status" value="1"/>
</dbReference>
<evidence type="ECO:0000259" key="1">
    <source>
        <dbReference type="SMART" id="SM00421"/>
    </source>
</evidence>
<dbReference type="OrthoDB" id="3333376at2"/>
<gene>
    <name evidence="2" type="ORF">D5S19_19275</name>
</gene>
<dbReference type="SUPFAM" id="SSF46894">
    <property type="entry name" value="C-terminal effector domain of the bipartite response regulators"/>
    <property type="match status" value="1"/>
</dbReference>
<feature type="domain" description="HTH luxR-type" evidence="1">
    <location>
        <begin position="853"/>
        <end position="910"/>
    </location>
</feature>
<dbReference type="InterPro" id="IPR041664">
    <property type="entry name" value="AAA_16"/>
</dbReference>
<dbReference type="EMBL" id="QZFV01000093">
    <property type="protein sequence ID" value="RJQ83712.1"/>
    <property type="molecule type" value="Genomic_DNA"/>
</dbReference>
<dbReference type="RefSeq" id="WP_120024743.1">
    <property type="nucleotide sequence ID" value="NZ_QZFV01000093.1"/>
</dbReference>
<dbReference type="GO" id="GO:0006355">
    <property type="term" value="P:regulation of DNA-templated transcription"/>
    <property type="evidence" value="ECO:0007669"/>
    <property type="project" value="InterPro"/>
</dbReference>
<dbReference type="InterPro" id="IPR036388">
    <property type="entry name" value="WH-like_DNA-bd_sf"/>
</dbReference>
<reference evidence="2 3" key="1">
    <citation type="submission" date="2018-09" db="EMBL/GenBank/DDBJ databases">
        <title>YIM PH 21725 draft genome.</title>
        <authorList>
            <person name="Miao C."/>
        </authorList>
    </citation>
    <scope>NUCLEOTIDE SEQUENCE [LARGE SCALE GENOMIC DNA]</scope>
    <source>
        <strain evidence="3">YIM PH21725</strain>
    </source>
</reference>
<comment type="caution">
    <text evidence="2">The sequence shown here is derived from an EMBL/GenBank/DDBJ whole genome shotgun (WGS) entry which is preliminary data.</text>
</comment>
<name>A0A419I1T2_9PSEU</name>
<protein>
    <submittedName>
        <fullName evidence="2">Helix-turn-helix transcriptional regulator</fullName>
    </submittedName>
</protein>
<proteinExistence type="predicted"/>
<accession>A0A419I1T2</accession>